<evidence type="ECO:0000256" key="7">
    <source>
        <dbReference type="SAM" id="Phobius"/>
    </source>
</evidence>
<feature type="transmembrane region" description="Helical" evidence="7">
    <location>
        <begin position="340"/>
        <end position="360"/>
    </location>
</feature>
<gene>
    <name evidence="9" type="primary">LOC107432616</name>
</gene>
<evidence type="ECO:0000313" key="9">
    <source>
        <dbReference type="RefSeq" id="XP_024922614.2"/>
    </source>
</evidence>
<feature type="transmembrane region" description="Helical" evidence="7">
    <location>
        <begin position="21"/>
        <end position="42"/>
    </location>
</feature>
<feature type="transmembrane region" description="Helical" evidence="7">
    <location>
        <begin position="121"/>
        <end position="141"/>
    </location>
</feature>
<keyword evidence="2 7" id="KW-0812">Transmembrane</keyword>
<dbReference type="InterPro" id="IPR009617">
    <property type="entry name" value="Seipin"/>
</dbReference>
<proteinExistence type="predicted"/>
<dbReference type="KEGG" id="zju:107432616"/>
<dbReference type="Proteomes" id="UP001652623">
    <property type="component" value="Chromosome 11"/>
</dbReference>
<keyword evidence="4 7" id="KW-1133">Transmembrane helix</keyword>
<evidence type="ECO:0000256" key="4">
    <source>
        <dbReference type="ARBA" id="ARBA00022989"/>
    </source>
</evidence>
<dbReference type="InParanoid" id="A0A6P6FKJ8"/>
<dbReference type="AlphaFoldDB" id="A0A6P6FKJ8"/>
<organism evidence="8 9">
    <name type="scientific">Ziziphus jujuba</name>
    <name type="common">Chinese jujube</name>
    <name type="synonym">Ziziphus sativa</name>
    <dbReference type="NCBI Taxonomy" id="326968"/>
    <lineage>
        <taxon>Eukaryota</taxon>
        <taxon>Viridiplantae</taxon>
        <taxon>Streptophyta</taxon>
        <taxon>Embryophyta</taxon>
        <taxon>Tracheophyta</taxon>
        <taxon>Spermatophyta</taxon>
        <taxon>Magnoliopsida</taxon>
        <taxon>eudicotyledons</taxon>
        <taxon>Gunneridae</taxon>
        <taxon>Pentapetalae</taxon>
        <taxon>rosids</taxon>
        <taxon>fabids</taxon>
        <taxon>Rosales</taxon>
        <taxon>Rhamnaceae</taxon>
        <taxon>Paliureae</taxon>
        <taxon>Ziziphus</taxon>
    </lineage>
</organism>
<keyword evidence="6 7" id="KW-0472">Membrane</keyword>
<dbReference type="PANTHER" id="PTHR21212:SF6">
    <property type="entry name" value="SEIPIN-2-LIKE"/>
    <property type="match status" value="1"/>
</dbReference>
<reference evidence="9" key="1">
    <citation type="submission" date="2025-08" db="UniProtKB">
        <authorList>
            <consortium name="RefSeq"/>
        </authorList>
    </citation>
    <scope>IDENTIFICATION</scope>
    <source>
        <tissue evidence="9">Seedling</tissue>
    </source>
</reference>
<feature type="transmembrane region" description="Helical" evidence="7">
    <location>
        <begin position="48"/>
        <end position="69"/>
    </location>
</feature>
<evidence type="ECO:0000256" key="3">
    <source>
        <dbReference type="ARBA" id="ARBA00022824"/>
    </source>
</evidence>
<dbReference type="GeneID" id="107432616"/>
<evidence type="ECO:0000256" key="1">
    <source>
        <dbReference type="ARBA" id="ARBA00004477"/>
    </source>
</evidence>
<keyword evidence="5" id="KW-0443">Lipid metabolism</keyword>
<keyword evidence="8" id="KW-1185">Reference proteome</keyword>
<keyword evidence="3" id="KW-0256">Endoplasmic reticulum</keyword>
<dbReference type="RefSeq" id="XP_024922614.2">
    <property type="nucleotide sequence ID" value="XM_025066846.3"/>
</dbReference>
<dbReference type="Pfam" id="PF06775">
    <property type="entry name" value="Seipin"/>
    <property type="match status" value="1"/>
</dbReference>
<dbReference type="GO" id="GO:0005789">
    <property type="term" value="C:endoplasmic reticulum membrane"/>
    <property type="evidence" value="ECO:0007669"/>
    <property type="project" value="UniProtKB-SubCell"/>
</dbReference>
<evidence type="ECO:0000256" key="6">
    <source>
        <dbReference type="ARBA" id="ARBA00023136"/>
    </source>
</evidence>
<dbReference type="GO" id="GO:0006629">
    <property type="term" value="P:lipid metabolic process"/>
    <property type="evidence" value="ECO:0007669"/>
    <property type="project" value="UniProtKB-KW"/>
</dbReference>
<evidence type="ECO:0000256" key="5">
    <source>
        <dbReference type="ARBA" id="ARBA00023098"/>
    </source>
</evidence>
<comment type="subcellular location">
    <subcellularLocation>
        <location evidence="1">Endoplasmic reticulum membrane</location>
        <topology evidence="1">Multi-pass membrane protein</topology>
    </subcellularLocation>
</comment>
<dbReference type="CDD" id="cd23995">
    <property type="entry name" value="Seipin_BSCL2_like"/>
    <property type="match status" value="1"/>
</dbReference>
<evidence type="ECO:0000313" key="8">
    <source>
        <dbReference type="Proteomes" id="UP001652623"/>
    </source>
</evidence>
<sequence>MQLNSSKNYGNPSEVVNFSSMDFNLFPINFLAFVALSLMKIIGFQMSLFFSFFTFPIWLSYVCLMFLLFPLQTLRRIRGYFMKKLLRIWGAAETSVTSAVSKRVKAQKSIAVRIGFAFFKSIYVCSMLVGLLASGFILGGFMMRKLVEKPIHTREILNFDYSKASPVAFVPIMSSGVGNPSSLLSKVNLESGKPSSTRTIPYNHKLQLTVSLTVPESEHNQNLGVFQVRVEFLSANGNVTASSSHPCMLRFKSLPIRLAQTLLKSAPLVAGFQSESQILNIHMTEFTEGLEPTACLRVILEQRAEYEPGKGIPQIYAAYLDLESELPKLKRFIWCWRRTLFIWSSMISFLTELVIILAFFRPIIVPRRTCHVRKTVLRGSDQ</sequence>
<accession>A0A6P6FKJ8</accession>
<dbReference type="GO" id="GO:0140042">
    <property type="term" value="P:lipid droplet formation"/>
    <property type="evidence" value="ECO:0007669"/>
    <property type="project" value="UniProtKB-ARBA"/>
</dbReference>
<dbReference type="PANTHER" id="PTHR21212">
    <property type="entry name" value="BERNARDINELLI-SEIP CONGENITAL LIPODYSTROPHY 2 HOMOLOG BSCL2 PROTEIN"/>
    <property type="match status" value="1"/>
</dbReference>
<evidence type="ECO:0000256" key="2">
    <source>
        <dbReference type="ARBA" id="ARBA00022692"/>
    </source>
</evidence>
<name>A0A6P6FKJ8_ZIZJJ</name>
<protein>
    <submittedName>
        <fullName evidence="9">Seipin-3</fullName>
    </submittedName>
</protein>